<dbReference type="PANTHER" id="PTHR10953:SF102">
    <property type="entry name" value="ADENYLYLTRANSFERASE AND SULFURTRANSFERASE MOCS3"/>
    <property type="match status" value="1"/>
</dbReference>
<dbReference type="InterPro" id="IPR035985">
    <property type="entry name" value="Ubiquitin-activating_enz"/>
</dbReference>
<dbReference type="GO" id="GO:0005737">
    <property type="term" value="C:cytoplasm"/>
    <property type="evidence" value="ECO:0007669"/>
    <property type="project" value="TreeGrafter"/>
</dbReference>
<dbReference type="GO" id="GO:0016779">
    <property type="term" value="F:nucleotidyltransferase activity"/>
    <property type="evidence" value="ECO:0007669"/>
    <property type="project" value="TreeGrafter"/>
</dbReference>
<dbReference type="CDD" id="cd00757">
    <property type="entry name" value="ThiF_MoeB_HesA_family"/>
    <property type="match status" value="1"/>
</dbReference>
<dbReference type="AlphaFoldDB" id="A0A8J3Y0J2"/>
<dbReference type="SUPFAM" id="SSF69572">
    <property type="entry name" value="Activating enzymes of the ubiquitin-like proteins"/>
    <property type="match status" value="1"/>
</dbReference>
<feature type="domain" description="THIF-type NAD/FAD binding fold" evidence="1">
    <location>
        <begin position="128"/>
        <end position="352"/>
    </location>
</feature>
<dbReference type="InterPro" id="IPR045886">
    <property type="entry name" value="ThiF/MoeB/HesA"/>
</dbReference>
<gene>
    <name evidence="2" type="ORF">Pth03_69290</name>
</gene>
<evidence type="ECO:0000313" key="3">
    <source>
        <dbReference type="Proteomes" id="UP000605992"/>
    </source>
</evidence>
<comment type="caution">
    <text evidence="2">The sequence shown here is derived from an EMBL/GenBank/DDBJ whole genome shotgun (WGS) entry which is preliminary data.</text>
</comment>
<dbReference type="Pfam" id="PF00899">
    <property type="entry name" value="ThiF"/>
    <property type="match status" value="1"/>
</dbReference>
<dbReference type="GO" id="GO:0004792">
    <property type="term" value="F:thiosulfate-cyanide sulfurtransferase activity"/>
    <property type="evidence" value="ECO:0007669"/>
    <property type="project" value="TreeGrafter"/>
</dbReference>
<keyword evidence="3" id="KW-1185">Reference proteome</keyword>
<reference evidence="2" key="1">
    <citation type="submission" date="2021-01" db="EMBL/GenBank/DDBJ databases">
        <title>Whole genome shotgun sequence of Planotetraspora thailandica NBRC 104271.</title>
        <authorList>
            <person name="Komaki H."/>
            <person name="Tamura T."/>
        </authorList>
    </citation>
    <scope>NUCLEOTIDE SEQUENCE</scope>
    <source>
        <strain evidence="2">NBRC 104271</strain>
    </source>
</reference>
<protein>
    <recommendedName>
        <fullName evidence="1">THIF-type NAD/FAD binding fold domain-containing protein</fullName>
    </recommendedName>
</protein>
<dbReference type="InterPro" id="IPR000594">
    <property type="entry name" value="ThiF_NAD_FAD-bd"/>
</dbReference>
<dbReference type="GO" id="GO:0008641">
    <property type="term" value="F:ubiquitin-like modifier activating enzyme activity"/>
    <property type="evidence" value="ECO:0007669"/>
    <property type="project" value="InterPro"/>
</dbReference>
<evidence type="ECO:0000313" key="2">
    <source>
        <dbReference type="EMBL" id="GII58540.1"/>
    </source>
</evidence>
<dbReference type="EMBL" id="BOOR01000066">
    <property type="protein sequence ID" value="GII58540.1"/>
    <property type="molecule type" value="Genomic_DNA"/>
</dbReference>
<dbReference type="Gene3D" id="3.40.50.720">
    <property type="entry name" value="NAD(P)-binding Rossmann-like Domain"/>
    <property type="match status" value="1"/>
</dbReference>
<evidence type="ECO:0000259" key="1">
    <source>
        <dbReference type="Pfam" id="PF00899"/>
    </source>
</evidence>
<dbReference type="Proteomes" id="UP000605992">
    <property type="component" value="Unassembled WGS sequence"/>
</dbReference>
<sequence>MTYVYRMPMVKPEHNPQRLSDGTIRIGGDTYGIAAEIDDPEGWVWSALQLMNGTHDPTTVASLLSKHFSELSRSRASDIVSELLASGYIEDAAASTPSELSERELDRYSRNRAFFRRIDLIPRAHDWELQVKLKRSRVVVLGLGGTGSHVAWALAAVGVGEIHCVDPDRIELSNLNRQILYTEDDIGHFKADVAAARISRVNSDITVTRSRERVESQTHLARLVDGYDVLALCADEPRGSQNIKAWASRACALAGVPWAGGGYSGPIVTCGVFAPPRGACYECVSAQAVATRRPGVDVNLGGPGVIAFSAGLTGQMIAQSVVSLITGVPDPMPGTLRAMNLAVLGDYDIFQAPPRDDCASCYPLTSFGRRS</sequence>
<accession>A0A8J3Y0J2</accession>
<organism evidence="2 3">
    <name type="scientific">Planotetraspora thailandica</name>
    <dbReference type="NCBI Taxonomy" id="487172"/>
    <lineage>
        <taxon>Bacteria</taxon>
        <taxon>Bacillati</taxon>
        <taxon>Actinomycetota</taxon>
        <taxon>Actinomycetes</taxon>
        <taxon>Streptosporangiales</taxon>
        <taxon>Streptosporangiaceae</taxon>
        <taxon>Planotetraspora</taxon>
    </lineage>
</organism>
<proteinExistence type="predicted"/>
<dbReference type="PANTHER" id="PTHR10953">
    <property type="entry name" value="UBIQUITIN-ACTIVATING ENZYME E1"/>
    <property type="match status" value="1"/>
</dbReference>
<name>A0A8J3Y0J2_9ACTN</name>